<dbReference type="VEuPathDB" id="GiardiaDB:GMRT_fx021"/>
<sequence>MIGLYERLLTLTADTLDALKEAMTGTVNMDVLRGLSRMFIDVLNECHREIQTLGRDLQTHWYEPSVQAKMHSLLERKIREELTDGVKQWRDAVSPHMHHDEDAHASG</sequence>
<dbReference type="EMBL" id="VDLU01000002">
    <property type="protein sequence ID" value="TNJ28327.1"/>
    <property type="molecule type" value="Genomic_DNA"/>
</dbReference>
<evidence type="ECO:0000313" key="1">
    <source>
        <dbReference type="EMBL" id="TNJ28327.1"/>
    </source>
</evidence>
<gene>
    <name evidence="1" type="ORF">GMRT_fx021</name>
</gene>
<dbReference type="Proteomes" id="UP000315496">
    <property type="component" value="Chromosome 2"/>
</dbReference>
<organism evidence="1 2">
    <name type="scientific">Giardia muris</name>
    <dbReference type="NCBI Taxonomy" id="5742"/>
    <lineage>
        <taxon>Eukaryota</taxon>
        <taxon>Metamonada</taxon>
        <taxon>Diplomonadida</taxon>
        <taxon>Hexamitidae</taxon>
        <taxon>Giardiinae</taxon>
        <taxon>Giardia</taxon>
    </lineage>
</organism>
<comment type="caution">
    <text evidence="1">The sequence shown here is derived from an EMBL/GenBank/DDBJ whole genome shotgun (WGS) entry which is preliminary data.</text>
</comment>
<accession>A0A4Z1T5E2</accession>
<keyword evidence="2" id="KW-1185">Reference proteome</keyword>
<reference evidence="1 2" key="1">
    <citation type="submission" date="2019-05" db="EMBL/GenBank/DDBJ databases">
        <title>The compact genome of Giardia muris reveals important steps in the evolution of intestinal protozoan parasites.</title>
        <authorList>
            <person name="Xu F."/>
            <person name="Jimenez-Gonzalez A."/>
            <person name="Einarsson E."/>
            <person name="Astvaldsson A."/>
            <person name="Peirasmaki D."/>
            <person name="Eckmann L."/>
            <person name="Andersson J.O."/>
            <person name="Svard S.G."/>
            <person name="Jerlstrom-Hultqvist J."/>
        </authorList>
    </citation>
    <scope>NUCLEOTIDE SEQUENCE [LARGE SCALE GENOMIC DNA]</scope>
    <source>
        <strain evidence="1 2">Roberts-Thomson</strain>
    </source>
</reference>
<name>A0A4Z1T5E2_GIAMU</name>
<dbReference type="AlphaFoldDB" id="A0A4Z1T5E2"/>
<proteinExistence type="predicted"/>
<evidence type="ECO:0000313" key="2">
    <source>
        <dbReference type="Proteomes" id="UP000315496"/>
    </source>
</evidence>
<protein>
    <submittedName>
        <fullName evidence="1">Uncharacterized protein</fullName>
    </submittedName>
</protein>